<sequence>MFLSCLVSPTTETSFNIRLLNDVSAVGDEERQNKNIVAKGVFSWIINHGDISKCSRAEMRKSYKTISITCTDLCMEISLLGLPKSFMKRWKILKF</sequence>
<evidence type="ECO:0000313" key="2">
    <source>
        <dbReference type="Proteomes" id="UP000235145"/>
    </source>
</evidence>
<evidence type="ECO:0000313" key="1">
    <source>
        <dbReference type="EMBL" id="KAJ0220431.1"/>
    </source>
</evidence>
<keyword evidence="2" id="KW-1185">Reference proteome</keyword>
<organism evidence="1 2">
    <name type="scientific">Lactuca sativa</name>
    <name type="common">Garden lettuce</name>
    <dbReference type="NCBI Taxonomy" id="4236"/>
    <lineage>
        <taxon>Eukaryota</taxon>
        <taxon>Viridiplantae</taxon>
        <taxon>Streptophyta</taxon>
        <taxon>Embryophyta</taxon>
        <taxon>Tracheophyta</taxon>
        <taxon>Spermatophyta</taxon>
        <taxon>Magnoliopsida</taxon>
        <taxon>eudicotyledons</taxon>
        <taxon>Gunneridae</taxon>
        <taxon>Pentapetalae</taxon>
        <taxon>asterids</taxon>
        <taxon>campanulids</taxon>
        <taxon>Asterales</taxon>
        <taxon>Asteraceae</taxon>
        <taxon>Cichorioideae</taxon>
        <taxon>Cichorieae</taxon>
        <taxon>Lactucinae</taxon>
        <taxon>Lactuca</taxon>
    </lineage>
</organism>
<proteinExistence type="predicted"/>
<name>A0A9R1XP40_LACSA</name>
<protein>
    <submittedName>
        <fullName evidence="1">Uncharacterized protein</fullName>
    </submittedName>
</protein>
<dbReference type="Proteomes" id="UP000235145">
    <property type="component" value="Unassembled WGS sequence"/>
</dbReference>
<gene>
    <name evidence="1" type="ORF">LSAT_V11C200061350</name>
</gene>
<comment type="caution">
    <text evidence="1">The sequence shown here is derived from an EMBL/GenBank/DDBJ whole genome shotgun (WGS) entry which is preliminary data.</text>
</comment>
<reference evidence="1 2" key="1">
    <citation type="journal article" date="2017" name="Nat. Commun.">
        <title>Genome assembly with in vitro proximity ligation data and whole-genome triplication in lettuce.</title>
        <authorList>
            <person name="Reyes-Chin-Wo S."/>
            <person name="Wang Z."/>
            <person name="Yang X."/>
            <person name="Kozik A."/>
            <person name="Arikit S."/>
            <person name="Song C."/>
            <person name="Xia L."/>
            <person name="Froenicke L."/>
            <person name="Lavelle D.O."/>
            <person name="Truco M.J."/>
            <person name="Xia R."/>
            <person name="Zhu S."/>
            <person name="Xu C."/>
            <person name="Xu H."/>
            <person name="Xu X."/>
            <person name="Cox K."/>
            <person name="Korf I."/>
            <person name="Meyers B.C."/>
            <person name="Michelmore R.W."/>
        </authorList>
    </citation>
    <scope>NUCLEOTIDE SEQUENCE [LARGE SCALE GENOMIC DNA]</scope>
    <source>
        <strain evidence="2">cv. Salinas</strain>
        <tissue evidence="1">Seedlings</tissue>
    </source>
</reference>
<accession>A0A9R1XP40</accession>
<dbReference type="AlphaFoldDB" id="A0A9R1XP40"/>
<dbReference type="EMBL" id="NBSK02000002">
    <property type="protein sequence ID" value="KAJ0220431.1"/>
    <property type="molecule type" value="Genomic_DNA"/>
</dbReference>